<evidence type="ECO:0000259" key="8">
    <source>
        <dbReference type="PROSITE" id="PS50893"/>
    </source>
</evidence>
<sequence>MKKEKKIHRRKRLMFPPAVSAREVAGLFLTAMIFVLVTVVEIAITYIIKTTIDVNNSKNIYKFLDFIPVVIGLAIVYGLGKFLAAKRSVHFSAKIVKNEKVRLSEHIQKLPLNTVKKYNAGELYTTIHENMLSVEEYIKLLPGAIASPVIILMTMAVMFWYSWKLTLVCIISIPVPTLLFGIINKPIEKKAADNQDNIGGVNYLLKCTIEGLDIIKTYHLFDMFSSKFHKQLIKVKDKSLEIEKIKTKASPLNFFLRIFPQCVIPLYCAYLAMRGEGTIGLLPAFSLLIVNIFVPIETLLRFSTKYRETLSPMQKVEELYSLEEERTGGILPLIDSDSVVDFSNVYFAYSDVNVLEGITFSVKKNQLIAIVGESGSGKSSIIKLISGLYEDYKGSVKVFNREVCESDLSELRKQIAVMTQTAFLLPESIEKNLLYSVESYEEEEIAKAMTMANLNEVINKLPDGSKTILTERGMNLSKGQRQRIAMARVILRKAPLIILDEATSGLDPLSVETILNSLNVLKQNHTIVMVTHDIQLASNADEIILVHNHRIVQGGSHEELMKNSMYQSMYMIQN</sequence>
<organism evidence="10 11">
    <name type="scientific">Anaerocolumna xylanovorans DSM 12503</name>
    <dbReference type="NCBI Taxonomy" id="1121345"/>
    <lineage>
        <taxon>Bacteria</taxon>
        <taxon>Bacillati</taxon>
        <taxon>Bacillota</taxon>
        <taxon>Clostridia</taxon>
        <taxon>Lachnospirales</taxon>
        <taxon>Lachnospiraceae</taxon>
        <taxon>Anaerocolumna</taxon>
    </lineage>
</organism>
<dbReference type="CDD" id="cd07346">
    <property type="entry name" value="ABC_6TM_exporters"/>
    <property type="match status" value="1"/>
</dbReference>
<feature type="transmembrane region" description="Helical" evidence="7">
    <location>
        <begin position="165"/>
        <end position="183"/>
    </location>
</feature>
<dbReference type="SUPFAM" id="SSF90123">
    <property type="entry name" value="ABC transporter transmembrane region"/>
    <property type="match status" value="1"/>
</dbReference>
<evidence type="ECO:0000313" key="11">
    <source>
        <dbReference type="Proteomes" id="UP000184612"/>
    </source>
</evidence>
<dbReference type="GO" id="GO:0005524">
    <property type="term" value="F:ATP binding"/>
    <property type="evidence" value="ECO:0007669"/>
    <property type="project" value="UniProtKB-KW"/>
</dbReference>
<dbReference type="PANTHER" id="PTHR43394:SF1">
    <property type="entry name" value="ATP-BINDING CASSETTE SUB-FAMILY B MEMBER 10, MITOCHONDRIAL"/>
    <property type="match status" value="1"/>
</dbReference>
<evidence type="ECO:0000256" key="1">
    <source>
        <dbReference type="ARBA" id="ARBA00004651"/>
    </source>
</evidence>
<feature type="transmembrane region" description="Helical" evidence="7">
    <location>
        <begin position="60"/>
        <end position="80"/>
    </location>
</feature>
<evidence type="ECO:0000256" key="4">
    <source>
        <dbReference type="ARBA" id="ARBA00022840"/>
    </source>
</evidence>
<keyword evidence="11" id="KW-1185">Reference proteome</keyword>
<dbReference type="GO" id="GO:0016887">
    <property type="term" value="F:ATP hydrolysis activity"/>
    <property type="evidence" value="ECO:0007669"/>
    <property type="project" value="InterPro"/>
</dbReference>
<accession>A0A1M7YMM6</accession>
<feature type="transmembrane region" description="Helical" evidence="7">
    <location>
        <begin position="279"/>
        <end position="300"/>
    </location>
</feature>
<dbReference type="Gene3D" id="1.20.1560.10">
    <property type="entry name" value="ABC transporter type 1, transmembrane domain"/>
    <property type="match status" value="1"/>
</dbReference>
<gene>
    <name evidence="10" type="ORF">SAMN02745217_04300</name>
</gene>
<dbReference type="OrthoDB" id="9762778at2"/>
<comment type="subcellular location">
    <subcellularLocation>
        <location evidence="1">Cell membrane</location>
        <topology evidence="1">Multi-pass membrane protein</topology>
    </subcellularLocation>
</comment>
<protein>
    <submittedName>
        <fullName evidence="10">ATP-binding cassette, subfamily B, MsbA</fullName>
    </submittedName>
</protein>
<dbReference type="Pfam" id="PF00005">
    <property type="entry name" value="ABC_tran"/>
    <property type="match status" value="1"/>
</dbReference>
<dbReference type="SMART" id="SM00382">
    <property type="entry name" value="AAA"/>
    <property type="match status" value="1"/>
</dbReference>
<keyword evidence="4 10" id="KW-0067">ATP-binding</keyword>
<dbReference type="InterPro" id="IPR039421">
    <property type="entry name" value="Type_1_exporter"/>
</dbReference>
<dbReference type="Pfam" id="PF00664">
    <property type="entry name" value="ABC_membrane"/>
    <property type="match status" value="1"/>
</dbReference>
<evidence type="ECO:0000256" key="3">
    <source>
        <dbReference type="ARBA" id="ARBA00022741"/>
    </source>
</evidence>
<dbReference type="InterPro" id="IPR011527">
    <property type="entry name" value="ABC1_TM_dom"/>
</dbReference>
<dbReference type="InterPro" id="IPR003593">
    <property type="entry name" value="AAA+_ATPase"/>
</dbReference>
<keyword evidence="2 7" id="KW-0812">Transmembrane</keyword>
<keyword evidence="6 7" id="KW-0472">Membrane</keyword>
<dbReference type="InterPro" id="IPR027417">
    <property type="entry name" value="P-loop_NTPase"/>
</dbReference>
<dbReference type="PROSITE" id="PS50929">
    <property type="entry name" value="ABC_TM1F"/>
    <property type="match status" value="1"/>
</dbReference>
<dbReference type="InterPro" id="IPR017871">
    <property type="entry name" value="ABC_transporter-like_CS"/>
</dbReference>
<evidence type="ECO:0000256" key="7">
    <source>
        <dbReference type="SAM" id="Phobius"/>
    </source>
</evidence>
<name>A0A1M7YMM6_9FIRM</name>
<reference evidence="10 11" key="1">
    <citation type="submission" date="2016-12" db="EMBL/GenBank/DDBJ databases">
        <authorList>
            <person name="Song W.-J."/>
            <person name="Kurnit D.M."/>
        </authorList>
    </citation>
    <scope>NUCLEOTIDE SEQUENCE [LARGE SCALE GENOMIC DNA]</scope>
    <source>
        <strain evidence="10 11">DSM 12503</strain>
    </source>
</reference>
<feature type="transmembrane region" description="Helical" evidence="7">
    <location>
        <begin position="21"/>
        <end position="48"/>
    </location>
</feature>
<dbReference type="GO" id="GO:0005886">
    <property type="term" value="C:plasma membrane"/>
    <property type="evidence" value="ECO:0007669"/>
    <property type="project" value="UniProtKB-SubCell"/>
</dbReference>
<dbReference type="Gene3D" id="3.40.50.300">
    <property type="entry name" value="P-loop containing nucleotide triphosphate hydrolases"/>
    <property type="match status" value="1"/>
</dbReference>
<feature type="domain" description="ABC transporter" evidence="8">
    <location>
        <begin position="340"/>
        <end position="573"/>
    </location>
</feature>
<dbReference type="PROSITE" id="PS50893">
    <property type="entry name" value="ABC_TRANSPORTER_2"/>
    <property type="match status" value="1"/>
</dbReference>
<feature type="transmembrane region" description="Helical" evidence="7">
    <location>
        <begin position="254"/>
        <end position="273"/>
    </location>
</feature>
<keyword evidence="5 7" id="KW-1133">Transmembrane helix</keyword>
<evidence type="ECO:0000259" key="9">
    <source>
        <dbReference type="PROSITE" id="PS50929"/>
    </source>
</evidence>
<evidence type="ECO:0000256" key="2">
    <source>
        <dbReference type="ARBA" id="ARBA00022692"/>
    </source>
</evidence>
<dbReference type="EMBL" id="FRFD01000015">
    <property type="protein sequence ID" value="SHO53818.1"/>
    <property type="molecule type" value="Genomic_DNA"/>
</dbReference>
<dbReference type="SUPFAM" id="SSF52540">
    <property type="entry name" value="P-loop containing nucleoside triphosphate hydrolases"/>
    <property type="match status" value="1"/>
</dbReference>
<evidence type="ECO:0000256" key="5">
    <source>
        <dbReference type="ARBA" id="ARBA00022989"/>
    </source>
</evidence>
<evidence type="ECO:0000256" key="6">
    <source>
        <dbReference type="ARBA" id="ARBA00023136"/>
    </source>
</evidence>
<dbReference type="AlphaFoldDB" id="A0A1M7YMM6"/>
<dbReference type="Proteomes" id="UP000184612">
    <property type="component" value="Unassembled WGS sequence"/>
</dbReference>
<dbReference type="RefSeq" id="WP_073590934.1">
    <property type="nucleotide sequence ID" value="NZ_FRFD01000015.1"/>
</dbReference>
<dbReference type="PROSITE" id="PS00211">
    <property type="entry name" value="ABC_TRANSPORTER_1"/>
    <property type="match status" value="1"/>
</dbReference>
<feature type="transmembrane region" description="Helical" evidence="7">
    <location>
        <begin position="140"/>
        <end position="159"/>
    </location>
</feature>
<feature type="domain" description="ABC transmembrane type-1" evidence="9">
    <location>
        <begin position="28"/>
        <end position="308"/>
    </location>
</feature>
<keyword evidence="3" id="KW-0547">Nucleotide-binding</keyword>
<dbReference type="STRING" id="1121345.SAMN02745217_04300"/>
<dbReference type="InterPro" id="IPR003439">
    <property type="entry name" value="ABC_transporter-like_ATP-bd"/>
</dbReference>
<dbReference type="PANTHER" id="PTHR43394">
    <property type="entry name" value="ATP-DEPENDENT PERMEASE MDL1, MITOCHONDRIAL"/>
    <property type="match status" value="1"/>
</dbReference>
<proteinExistence type="predicted"/>
<evidence type="ECO:0000313" key="10">
    <source>
        <dbReference type="EMBL" id="SHO53818.1"/>
    </source>
</evidence>
<dbReference type="GO" id="GO:0015421">
    <property type="term" value="F:ABC-type oligopeptide transporter activity"/>
    <property type="evidence" value="ECO:0007669"/>
    <property type="project" value="TreeGrafter"/>
</dbReference>
<dbReference type="InterPro" id="IPR036640">
    <property type="entry name" value="ABC1_TM_sf"/>
</dbReference>